<dbReference type="Gene3D" id="1.10.3680.10">
    <property type="entry name" value="TerB-like"/>
    <property type="match status" value="1"/>
</dbReference>
<dbReference type="AlphaFoldDB" id="A0A956NDS3"/>
<sequence>MGLFDAEHLIGQLLVSELGGGGGRKRKKRLSKNIRRAALSPQGLTLLGGIAFAAIEHLQGKKAAGSTGPSGFGAGGTGPGGPSPGGTPGALPATASSAATTSVGKSHVPPPPPRPANLPPIPGSRPQAEASEAPQPEAPYAGAGAGEESSSDSSSDASSLLGGADQRGRVLVRAMVEAAKADGEVDPSERARILEQLQAAGADSEARTFVIEQLDRPLDLEGLLAWVGKADPGLAAEVYVASRVVIADETPAESAYLALLAARLGLSEDLVRELRSQVDRALEPAED</sequence>
<feature type="region of interest" description="Disordered" evidence="1">
    <location>
        <begin position="60"/>
        <end position="162"/>
    </location>
</feature>
<evidence type="ECO:0000313" key="2">
    <source>
        <dbReference type="EMBL" id="MCA9757106.1"/>
    </source>
</evidence>
<reference evidence="2" key="2">
    <citation type="journal article" date="2021" name="Microbiome">
        <title>Successional dynamics and alternative stable states in a saline activated sludge microbial community over 9 years.</title>
        <authorList>
            <person name="Wang Y."/>
            <person name="Ye J."/>
            <person name="Ju F."/>
            <person name="Liu L."/>
            <person name="Boyd J.A."/>
            <person name="Deng Y."/>
            <person name="Parks D.H."/>
            <person name="Jiang X."/>
            <person name="Yin X."/>
            <person name="Woodcroft B.J."/>
            <person name="Tyson G.W."/>
            <person name="Hugenholtz P."/>
            <person name="Polz M.F."/>
            <person name="Zhang T."/>
        </authorList>
    </citation>
    <scope>NUCLEOTIDE SEQUENCE</scope>
    <source>
        <strain evidence="2">HKST-UBA02</strain>
    </source>
</reference>
<dbReference type="Proteomes" id="UP000739538">
    <property type="component" value="Unassembled WGS sequence"/>
</dbReference>
<feature type="compositionally biased region" description="Pro residues" evidence="1">
    <location>
        <begin position="108"/>
        <end position="123"/>
    </location>
</feature>
<comment type="caution">
    <text evidence="2">The sequence shown here is derived from an EMBL/GenBank/DDBJ whole genome shotgun (WGS) entry which is preliminary data.</text>
</comment>
<dbReference type="InterPro" id="IPR029024">
    <property type="entry name" value="TerB-like"/>
</dbReference>
<protein>
    <submittedName>
        <fullName evidence="2">DUF533 domain-containing protein</fullName>
    </submittedName>
</protein>
<organism evidence="2 3">
    <name type="scientific">Eiseniibacteriota bacterium</name>
    <dbReference type="NCBI Taxonomy" id="2212470"/>
    <lineage>
        <taxon>Bacteria</taxon>
        <taxon>Candidatus Eiseniibacteriota</taxon>
    </lineage>
</organism>
<reference evidence="2" key="1">
    <citation type="submission" date="2020-04" db="EMBL/GenBank/DDBJ databases">
        <authorList>
            <person name="Zhang T."/>
        </authorList>
    </citation>
    <scope>NUCLEOTIDE SEQUENCE</scope>
    <source>
        <strain evidence="2">HKST-UBA02</strain>
    </source>
</reference>
<evidence type="ECO:0000313" key="3">
    <source>
        <dbReference type="Proteomes" id="UP000739538"/>
    </source>
</evidence>
<dbReference type="SUPFAM" id="SSF158682">
    <property type="entry name" value="TerB-like"/>
    <property type="match status" value="1"/>
</dbReference>
<feature type="compositionally biased region" description="Low complexity" evidence="1">
    <location>
        <begin position="89"/>
        <end position="102"/>
    </location>
</feature>
<dbReference type="Pfam" id="PF04391">
    <property type="entry name" value="DUF533"/>
    <property type="match status" value="1"/>
</dbReference>
<dbReference type="EMBL" id="JAGQHS010000081">
    <property type="protein sequence ID" value="MCA9757106.1"/>
    <property type="molecule type" value="Genomic_DNA"/>
</dbReference>
<dbReference type="InterPro" id="IPR007486">
    <property type="entry name" value="YebE"/>
</dbReference>
<evidence type="ECO:0000256" key="1">
    <source>
        <dbReference type="SAM" id="MobiDB-lite"/>
    </source>
</evidence>
<proteinExistence type="predicted"/>
<feature type="compositionally biased region" description="Low complexity" evidence="1">
    <location>
        <begin position="126"/>
        <end position="162"/>
    </location>
</feature>
<feature type="compositionally biased region" description="Gly residues" evidence="1">
    <location>
        <begin position="68"/>
        <end position="88"/>
    </location>
</feature>
<dbReference type="CDD" id="cd07178">
    <property type="entry name" value="terB_like_YebE"/>
    <property type="match status" value="1"/>
</dbReference>
<gene>
    <name evidence="2" type="ORF">KDA27_14980</name>
</gene>
<accession>A0A956NDS3</accession>
<name>A0A956NDS3_UNCEI</name>